<keyword evidence="3" id="KW-1185">Reference proteome</keyword>
<feature type="region of interest" description="Disordered" evidence="1">
    <location>
        <begin position="1"/>
        <end position="93"/>
    </location>
</feature>
<evidence type="ECO:0000313" key="2">
    <source>
        <dbReference type="EMBL" id="CAR65227.1"/>
    </source>
</evidence>
<dbReference type="HOGENOM" id="CLU_2399998_0_0_1"/>
<feature type="compositionally biased region" description="Polar residues" evidence="1">
    <location>
        <begin position="51"/>
        <end position="61"/>
    </location>
</feature>
<gene>
    <name evidence="2" type="ORF">KLLA0_B13123g</name>
</gene>
<dbReference type="GeneID" id="9487507"/>
<dbReference type="RefSeq" id="XP_002999356.1">
    <property type="nucleotide sequence ID" value="XM_002999310.1"/>
</dbReference>
<evidence type="ECO:0000313" key="3">
    <source>
        <dbReference type="Proteomes" id="UP000000598"/>
    </source>
</evidence>
<name>B5RSJ3_KLULA</name>
<dbReference type="EMBL" id="CR382122">
    <property type="protein sequence ID" value="CAR65227.1"/>
    <property type="molecule type" value="Genomic_DNA"/>
</dbReference>
<accession>B5RSJ3</accession>
<dbReference type="Proteomes" id="UP000000598">
    <property type="component" value="Chromosome B"/>
</dbReference>
<reference evidence="2 3" key="1">
    <citation type="journal article" date="2004" name="Nature">
        <title>Genome evolution in yeasts.</title>
        <authorList>
            <consortium name="Genolevures"/>
            <person name="Dujon B."/>
            <person name="Sherman D."/>
            <person name="Fischer G."/>
            <person name="Durrens P."/>
            <person name="Casaregola S."/>
            <person name="Lafontaine I."/>
            <person name="de Montigny J."/>
            <person name="Marck C."/>
            <person name="Neuveglise C."/>
            <person name="Talla E."/>
            <person name="Goffard N."/>
            <person name="Frangeul L."/>
            <person name="Aigle M."/>
            <person name="Anthouard V."/>
            <person name="Babour A."/>
            <person name="Barbe V."/>
            <person name="Barnay S."/>
            <person name="Blanchin S."/>
            <person name="Beckerich J.M."/>
            <person name="Beyne E."/>
            <person name="Bleykasten C."/>
            <person name="Boisrame A."/>
            <person name="Boyer J."/>
            <person name="Cattolico L."/>
            <person name="Confanioleri F."/>
            <person name="de Daruvar A."/>
            <person name="Despons L."/>
            <person name="Fabre E."/>
            <person name="Fairhead C."/>
            <person name="Ferry-Dumazet H."/>
            <person name="Groppi A."/>
            <person name="Hantraye F."/>
            <person name="Hennequin C."/>
            <person name="Jauniaux N."/>
            <person name="Joyet P."/>
            <person name="Kachouri R."/>
            <person name="Kerrest A."/>
            <person name="Koszul R."/>
            <person name="Lemaire M."/>
            <person name="Lesur I."/>
            <person name="Ma L."/>
            <person name="Muller H."/>
            <person name="Nicaud J.M."/>
            <person name="Nikolski M."/>
            <person name="Oztas S."/>
            <person name="Ozier-Kalogeropoulos O."/>
            <person name="Pellenz S."/>
            <person name="Potier S."/>
            <person name="Richard G.F."/>
            <person name="Straub M.L."/>
            <person name="Suleau A."/>
            <person name="Swennene D."/>
            <person name="Tekaia F."/>
            <person name="Wesolowski-Louvel M."/>
            <person name="Westhof E."/>
            <person name="Wirth B."/>
            <person name="Zeniou-Meyer M."/>
            <person name="Zivanovic I."/>
            <person name="Bolotin-Fukuhara M."/>
            <person name="Thierry A."/>
            <person name="Bouchier C."/>
            <person name="Caudron B."/>
            <person name="Scarpelli C."/>
            <person name="Gaillardin C."/>
            <person name="Weissenbach J."/>
            <person name="Wincker P."/>
            <person name="Souciet J.L."/>
        </authorList>
    </citation>
    <scope>NUCLEOTIDE SEQUENCE [LARGE SCALE GENOMIC DNA]</scope>
    <source>
        <strain evidence="3">ATCC 8585 / CBS 2359 / DSM 70799 / NBRC 1267 / NRRL Y-1140 / WM37</strain>
    </source>
</reference>
<proteinExistence type="predicted"/>
<evidence type="ECO:0000256" key="1">
    <source>
        <dbReference type="SAM" id="MobiDB-lite"/>
    </source>
</evidence>
<feature type="compositionally biased region" description="Basic and acidic residues" evidence="1">
    <location>
        <begin position="7"/>
        <end position="16"/>
    </location>
</feature>
<protein>
    <submittedName>
        <fullName evidence="2">KLLA0B13123p</fullName>
    </submittedName>
</protein>
<organism evidence="2 3">
    <name type="scientific">Kluyveromyces lactis (strain ATCC 8585 / CBS 2359 / DSM 70799 / NBRC 1267 / NRRL Y-1140 / WM37)</name>
    <name type="common">Yeast</name>
    <name type="synonym">Candida sphaerica</name>
    <dbReference type="NCBI Taxonomy" id="284590"/>
    <lineage>
        <taxon>Eukaryota</taxon>
        <taxon>Fungi</taxon>
        <taxon>Dikarya</taxon>
        <taxon>Ascomycota</taxon>
        <taxon>Saccharomycotina</taxon>
        <taxon>Saccharomycetes</taxon>
        <taxon>Saccharomycetales</taxon>
        <taxon>Saccharomycetaceae</taxon>
        <taxon>Kluyveromyces</taxon>
    </lineage>
</organism>
<feature type="compositionally biased region" description="Basic and acidic residues" evidence="1">
    <location>
        <begin position="82"/>
        <end position="93"/>
    </location>
</feature>
<dbReference type="AlphaFoldDB" id="B5RSJ3"/>
<dbReference type="InParanoid" id="B5RSJ3"/>
<feature type="compositionally biased region" description="Basic and acidic residues" evidence="1">
    <location>
        <begin position="25"/>
        <end position="35"/>
    </location>
</feature>
<dbReference type="PaxDb" id="284590-B5RSJ3"/>
<dbReference type="KEGG" id="kla:KLLA0_B13123g"/>
<sequence length="93" mass="10228">MSGNRGNIDKKDEDIGKLVFKRAGRTVEVDPETLRKPRLYVPVRHDPSPSPSANQGGSPLVQTGGHRPTVETPKHTATTQKSDTDEHDSEKNE</sequence>